<reference evidence="2" key="2">
    <citation type="submission" date="2015-01" db="EMBL/GenBank/DDBJ databases">
        <title>Evolutionary Origins and Diversification of the Mycorrhizal Mutualists.</title>
        <authorList>
            <consortium name="DOE Joint Genome Institute"/>
            <consortium name="Mycorrhizal Genomics Consortium"/>
            <person name="Kohler A."/>
            <person name="Kuo A."/>
            <person name="Nagy L.G."/>
            <person name="Floudas D."/>
            <person name="Copeland A."/>
            <person name="Barry K.W."/>
            <person name="Cichocki N."/>
            <person name="Veneault-Fourrey C."/>
            <person name="LaButti K."/>
            <person name="Lindquist E.A."/>
            <person name="Lipzen A."/>
            <person name="Lundell T."/>
            <person name="Morin E."/>
            <person name="Murat C."/>
            <person name="Riley R."/>
            <person name="Ohm R."/>
            <person name="Sun H."/>
            <person name="Tunlid A."/>
            <person name="Henrissat B."/>
            <person name="Grigoriev I.V."/>
            <person name="Hibbett D.S."/>
            <person name="Martin F."/>
        </authorList>
    </citation>
    <scope>NUCLEOTIDE SEQUENCE [LARGE SCALE GENOMIC DNA]</scope>
    <source>
        <strain evidence="2">Ve08.2h10</strain>
    </source>
</reference>
<dbReference type="AlphaFoldDB" id="A0A0D0DR90"/>
<proteinExistence type="predicted"/>
<dbReference type="EMBL" id="KN825672">
    <property type="protein sequence ID" value="KIK82140.1"/>
    <property type="molecule type" value="Genomic_DNA"/>
</dbReference>
<dbReference type="HOGENOM" id="CLU_1806834_0_0_1"/>
<accession>A0A0D0DR90</accession>
<name>A0A0D0DR90_9AGAM</name>
<protein>
    <submittedName>
        <fullName evidence="1">Unplaced genomic scaffold scaffold_850, whole genome shotgun sequence</fullName>
    </submittedName>
</protein>
<keyword evidence="2" id="KW-1185">Reference proteome</keyword>
<organism evidence="1 2">
    <name type="scientific">Paxillus rubicundulus Ve08.2h10</name>
    <dbReference type="NCBI Taxonomy" id="930991"/>
    <lineage>
        <taxon>Eukaryota</taxon>
        <taxon>Fungi</taxon>
        <taxon>Dikarya</taxon>
        <taxon>Basidiomycota</taxon>
        <taxon>Agaricomycotina</taxon>
        <taxon>Agaricomycetes</taxon>
        <taxon>Agaricomycetidae</taxon>
        <taxon>Boletales</taxon>
        <taxon>Paxilineae</taxon>
        <taxon>Paxillaceae</taxon>
        <taxon>Paxillus</taxon>
    </lineage>
</organism>
<reference evidence="1 2" key="1">
    <citation type="submission" date="2014-04" db="EMBL/GenBank/DDBJ databases">
        <authorList>
            <consortium name="DOE Joint Genome Institute"/>
            <person name="Kuo A."/>
            <person name="Kohler A."/>
            <person name="Jargeat P."/>
            <person name="Nagy L.G."/>
            <person name="Floudas D."/>
            <person name="Copeland A."/>
            <person name="Barry K.W."/>
            <person name="Cichocki N."/>
            <person name="Veneault-Fourrey C."/>
            <person name="LaButti K."/>
            <person name="Lindquist E.A."/>
            <person name="Lipzen A."/>
            <person name="Lundell T."/>
            <person name="Morin E."/>
            <person name="Murat C."/>
            <person name="Sun H."/>
            <person name="Tunlid A."/>
            <person name="Henrissat B."/>
            <person name="Grigoriev I.V."/>
            <person name="Hibbett D.S."/>
            <person name="Martin F."/>
            <person name="Nordberg H.P."/>
            <person name="Cantor M.N."/>
            <person name="Hua S.X."/>
        </authorList>
    </citation>
    <scope>NUCLEOTIDE SEQUENCE [LARGE SCALE GENOMIC DNA]</scope>
    <source>
        <strain evidence="1 2">Ve08.2h10</strain>
    </source>
</reference>
<evidence type="ECO:0000313" key="2">
    <source>
        <dbReference type="Proteomes" id="UP000054538"/>
    </source>
</evidence>
<dbReference type="InParanoid" id="A0A0D0DR90"/>
<dbReference type="Proteomes" id="UP000054538">
    <property type="component" value="Unassembled WGS sequence"/>
</dbReference>
<sequence>MIATPYIPEGGRIRSTLEWERELMRSADVVLERVWDSFKPQVVPELAEAGNFARSNNLGSPRAVSQGQVRQGTCEEDSYQYRTHNVGSKGLQFDVINQCVCAILCLFPYAPADPRRNSHASMHSCEESCPSRTSSCPFLGPCP</sequence>
<gene>
    <name evidence="1" type="ORF">PAXRUDRAFT_832383</name>
</gene>
<evidence type="ECO:0000313" key="1">
    <source>
        <dbReference type="EMBL" id="KIK82140.1"/>
    </source>
</evidence>